<dbReference type="PANTHER" id="PTHR46825">
    <property type="entry name" value="D-ALANYL-D-ALANINE-CARBOXYPEPTIDASE/ENDOPEPTIDASE AMPH"/>
    <property type="match status" value="1"/>
</dbReference>
<dbReference type="Gene3D" id="3.40.710.10">
    <property type="entry name" value="DD-peptidase/beta-lactamase superfamily"/>
    <property type="match status" value="1"/>
</dbReference>
<accession>A0A956M2W9</accession>
<name>A0A956M2W9_UNCEI</name>
<dbReference type="PANTHER" id="PTHR46825:SF9">
    <property type="entry name" value="BETA-LACTAMASE-RELATED DOMAIN-CONTAINING PROTEIN"/>
    <property type="match status" value="1"/>
</dbReference>
<organism evidence="2 3">
    <name type="scientific">Eiseniibacteriota bacterium</name>
    <dbReference type="NCBI Taxonomy" id="2212470"/>
    <lineage>
        <taxon>Bacteria</taxon>
        <taxon>Candidatus Eiseniibacteriota</taxon>
    </lineage>
</organism>
<dbReference type="Proteomes" id="UP000697710">
    <property type="component" value="Unassembled WGS sequence"/>
</dbReference>
<evidence type="ECO:0000313" key="2">
    <source>
        <dbReference type="EMBL" id="MCA9728871.1"/>
    </source>
</evidence>
<gene>
    <name evidence="2" type="ORF">KC729_14365</name>
</gene>
<dbReference type="SUPFAM" id="SSF56601">
    <property type="entry name" value="beta-lactamase/transpeptidase-like"/>
    <property type="match status" value="1"/>
</dbReference>
<protein>
    <submittedName>
        <fullName evidence="2">Beta-lactamase family protein</fullName>
    </submittedName>
</protein>
<feature type="non-terminal residue" evidence="2">
    <location>
        <position position="1"/>
    </location>
</feature>
<dbReference type="AlphaFoldDB" id="A0A956M2W9"/>
<dbReference type="InterPro" id="IPR050491">
    <property type="entry name" value="AmpC-like"/>
</dbReference>
<proteinExistence type="predicted"/>
<dbReference type="EMBL" id="JAGQHR010000499">
    <property type="protein sequence ID" value="MCA9728871.1"/>
    <property type="molecule type" value="Genomic_DNA"/>
</dbReference>
<comment type="caution">
    <text evidence="2">The sequence shown here is derived from an EMBL/GenBank/DDBJ whole genome shotgun (WGS) entry which is preliminary data.</text>
</comment>
<reference evidence="2" key="1">
    <citation type="submission" date="2020-04" db="EMBL/GenBank/DDBJ databases">
        <authorList>
            <person name="Zhang T."/>
        </authorList>
    </citation>
    <scope>NUCLEOTIDE SEQUENCE</scope>
    <source>
        <strain evidence="2">HKST-UBA01</strain>
    </source>
</reference>
<dbReference type="InterPro" id="IPR001466">
    <property type="entry name" value="Beta-lactam-related"/>
</dbReference>
<sequence length="243" mass="26771">RHLLSHSSGIGDYWTDYYDSHGRQVTTLAEMLPFVYKEIRDDGLYFEPGSAHRYSNSGFVLLGLVIEQVTGQSYYDAVAERIYRPLGLDHTDSYLYGSSTDLAQPMIRDESAPEGGAARWAEAPHGRRGTSAGGGYSTLDDMLRFARGLVGGAIVPRPVLAEMATMQPPIEEDFYGYGLGFLVQRSQTGGKLSFGHGGIAHGINFELRYFPSEDVTLVAFGNQDNGAYDDLRRNLVKLITGDR</sequence>
<reference evidence="2" key="2">
    <citation type="journal article" date="2021" name="Microbiome">
        <title>Successional dynamics and alternative stable states in a saline activated sludge microbial community over 9 years.</title>
        <authorList>
            <person name="Wang Y."/>
            <person name="Ye J."/>
            <person name="Ju F."/>
            <person name="Liu L."/>
            <person name="Boyd J.A."/>
            <person name="Deng Y."/>
            <person name="Parks D.H."/>
            <person name="Jiang X."/>
            <person name="Yin X."/>
            <person name="Woodcroft B.J."/>
            <person name="Tyson G.W."/>
            <person name="Hugenholtz P."/>
            <person name="Polz M.F."/>
            <person name="Zhang T."/>
        </authorList>
    </citation>
    <scope>NUCLEOTIDE SEQUENCE</scope>
    <source>
        <strain evidence="2">HKST-UBA01</strain>
    </source>
</reference>
<feature type="domain" description="Beta-lactamase-related" evidence="1">
    <location>
        <begin position="1"/>
        <end position="234"/>
    </location>
</feature>
<dbReference type="Pfam" id="PF00144">
    <property type="entry name" value="Beta-lactamase"/>
    <property type="match status" value="1"/>
</dbReference>
<dbReference type="InterPro" id="IPR012338">
    <property type="entry name" value="Beta-lactam/transpept-like"/>
</dbReference>
<evidence type="ECO:0000313" key="3">
    <source>
        <dbReference type="Proteomes" id="UP000697710"/>
    </source>
</evidence>
<evidence type="ECO:0000259" key="1">
    <source>
        <dbReference type="Pfam" id="PF00144"/>
    </source>
</evidence>